<feature type="domain" description="DUF6596" evidence="3">
    <location>
        <begin position="184"/>
        <end position="283"/>
    </location>
</feature>
<proteinExistence type="predicted"/>
<dbReference type="PANTHER" id="PTHR47756:SF2">
    <property type="entry name" value="BLL6612 PROTEIN"/>
    <property type="match status" value="1"/>
</dbReference>
<dbReference type="Proteomes" id="UP001595548">
    <property type="component" value="Unassembled WGS sequence"/>
</dbReference>
<dbReference type="InterPro" id="IPR013324">
    <property type="entry name" value="RNA_pol_sigma_r3/r4-like"/>
</dbReference>
<dbReference type="SUPFAM" id="SSF88659">
    <property type="entry name" value="Sigma3 and sigma4 domains of RNA polymerase sigma factors"/>
    <property type="match status" value="1"/>
</dbReference>
<evidence type="ECO:0000259" key="1">
    <source>
        <dbReference type="Pfam" id="PF04542"/>
    </source>
</evidence>
<dbReference type="EMBL" id="JBHRTL010000031">
    <property type="protein sequence ID" value="MFC3156859.1"/>
    <property type="molecule type" value="Genomic_DNA"/>
</dbReference>
<organism evidence="4 5">
    <name type="scientific">Gilvimarinus japonicus</name>
    <dbReference type="NCBI Taxonomy" id="1796469"/>
    <lineage>
        <taxon>Bacteria</taxon>
        <taxon>Pseudomonadati</taxon>
        <taxon>Pseudomonadota</taxon>
        <taxon>Gammaproteobacteria</taxon>
        <taxon>Cellvibrionales</taxon>
        <taxon>Cellvibrionaceae</taxon>
        <taxon>Gilvimarinus</taxon>
    </lineage>
</organism>
<dbReference type="InterPro" id="IPR007627">
    <property type="entry name" value="RNA_pol_sigma70_r2"/>
</dbReference>
<reference evidence="5" key="1">
    <citation type="journal article" date="2019" name="Int. J. Syst. Evol. Microbiol.">
        <title>The Global Catalogue of Microorganisms (GCM) 10K type strain sequencing project: providing services to taxonomists for standard genome sequencing and annotation.</title>
        <authorList>
            <consortium name="The Broad Institute Genomics Platform"/>
            <consortium name="The Broad Institute Genome Sequencing Center for Infectious Disease"/>
            <person name="Wu L."/>
            <person name="Ma J."/>
        </authorList>
    </citation>
    <scope>NUCLEOTIDE SEQUENCE [LARGE SCALE GENOMIC DNA]</scope>
    <source>
        <strain evidence="5">KCTC 52141</strain>
    </source>
</reference>
<evidence type="ECO:0000313" key="5">
    <source>
        <dbReference type="Proteomes" id="UP001595548"/>
    </source>
</evidence>
<feature type="domain" description="RNA polymerase sigma-70 region 2" evidence="1">
    <location>
        <begin position="14"/>
        <end position="81"/>
    </location>
</feature>
<dbReference type="InterPro" id="IPR014284">
    <property type="entry name" value="RNA_pol_sigma-70_dom"/>
</dbReference>
<evidence type="ECO:0000259" key="2">
    <source>
        <dbReference type="Pfam" id="PF08281"/>
    </source>
</evidence>
<evidence type="ECO:0000259" key="3">
    <source>
        <dbReference type="Pfam" id="PF20239"/>
    </source>
</evidence>
<dbReference type="InterPro" id="IPR046531">
    <property type="entry name" value="DUF6596"/>
</dbReference>
<dbReference type="NCBIfam" id="TIGR02937">
    <property type="entry name" value="sigma70-ECF"/>
    <property type="match status" value="1"/>
</dbReference>
<comment type="caution">
    <text evidence="4">The sequence shown here is derived from an EMBL/GenBank/DDBJ whole genome shotgun (WGS) entry which is preliminary data.</text>
</comment>
<feature type="domain" description="RNA polymerase sigma factor 70 region 4 type 2" evidence="2">
    <location>
        <begin position="115"/>
        <end position="166"/>
    </location>
</feature>
<dbReference type="Gene3D" id="1.10.1740.10">
    <property type="match status" value="1"/>
</dbReference>
<accession>A0ABV7HSS6</accession>
<keyword evidence="5" id="KW-1185">Reference proteome</keyword>
<dbReference type="Gene3D" id="1.10.10.10">
    <property type="entry name" value="Winged helix-like DNA-binding domain superfamily/Winged helix DNA-binding domain"/>
    <property type="match status" value="1"/>
</dbReference>
<name>A0ABV7HSS6_9GAMM</name>
<gene>
    <name evidence="4" type="ORF">ACFOEB_16735</name>
</gene>
<sequence>MTQNELIEREIHNLYLSESRRVLATLIRLLRDFELAEEALHDAFAAALTQWPACGIPANPRAWLVSTGRFKAIDHIRRQQRFGQLSDEMAALCDTDAPEPLTDDDRIPDDRLRLIFTCCHPSLSPEARTALTLREICDLNTEEIASAYLCKPATIAQRIVRAKRKIRTANIPYEVPGPSELSERLHSVLQVIYLVFNEGYSASSGKHATRTSLADEAIRLARLLHELLPNPDVNGLLALMLLNHSRSNARTNNAGDIIPLESQNRELWDRAAINEGCQRVREALTAGPAGTYTLQAAISAVHADAPCWAETDWAEIVGLYDLLLHQQYSPVVALNRVVALSYRDGPDIALTELNALLAGGDLDQYYPAFAAQADLLRRLERFAEAARAYRLALSLTAQEPEQAFLQKRLGECEKNPPLSINTTATRL</sequence>
<dbReference type="Pfam" id="PF08281">
    <property type="entry name" value="Sigma70_r4_2"/>
    <property type="match status" value="1"/>
</dbReference>
<dbReference type="InterPro" id="IPR013249">
    <property type="entry name" value="RNA_pol_sigma70_r4_t2"/>
</dbReference>
<dbReference type="SUPFAM" id="SSF88946">
    <property type="entry name" value="Sigma2 domain of RNA polymerase sigma factors"/>
    <property type="match status" value="1"/>
</dbReference>
<dbReference type="Pfam" id="PF04542">
    <property type="entry name" value="Sigma70_r2"/>
    <property type="match status" value="1"/>
</dbReference>
<protein>
    <submittedName>
        <fullName evidence="4">RNA polymerase sigma factor</fullName>
    </submittedName>
</protein>
<dbReference type="InterPro" id="IPR013325">
    <property type="entry name" value="RNA_pol_sigma_r2"/>
</dbReference>
<dbReference type="RefSeq" id="WP_382418299.1">
    <property type="nucleotide sequence ID" value="NZ_AP031500.1"/>
</dbReference>
<dbReference type="Pfam" id="PF20239">
    <property type="entry name" value="DUF6596"/>
    <property type="match status" value="1"/>
</dbReference>
<dbReference type="InterPro" id="IPR036388">
    <property type="entry name" value="WH-like_DNA-bd_sf"/>
</dbReference>
<dbReference type="PANTHER" id="PTHR47756">
    <property type="entry name" value="BLL6612 PROTEIN-RELATED"/>
    <property type="match status" value="1"/>
</dbReference>
<evidence type="ECO:0000313" key="4">
    <source>
        <dbReference type="EMBL" id="MFC3156859.1"/>
    </source>
</evidence>